<dbReference type="Proteomes" id="UP000004722">
    <property type="component" value="Unassembled WGS sequence"/>
</dbReference>
<evidence type="ECO:0000256" key="1">
    <source>
        <dbReference type="SAM" id="Phobius"/>
    </source>
</evidence>
<evidence type="ECO:0000313" key="2">
    <source>
        <dbReference type="EMBL" id="EKB62043.1"/>
    </source>
</evidence>
<dbReference type="OrthoDB" id="9872953at2"/>
<comment type="caution">
    <text evidence="2">The sequence shown here is derived from an EMBL/GenBank/DDBJ whole genome shotgun (WGS) entry which is preliminary data.</text>
</comment>
<sequence>MTKINYTFKYSKKTVALKLTSQQVQLLRFIGIFGFVTTAQLNLLWSAIVKYPTSLSPSILSKWCSYNGLCNLVPISAKRTNKKEKLLHTTITLTNQARKWLAEINVLPYSYDYSAINSHNEQAIETIVQSIYTATFGKSPLSSYLPYITDTDDHYFYCAKALRGAQLKGVIERASQNRVTGANHNGLNKGASQKVQIHISQLNTTATTDKLLQLISLSGTNRIINYMSCLSTKLQGLLTDGGNSELQQLLNCYTINTNDSSSTLSINILPSRGCLSTKLSTATTSSKTNNVTNIKSVRFHNKFSNLGVGPDYLKELFYQHLPILQQLLQLKLAICFPILTFLNSTKQLVFKRNERIKKSTITKYRPYVALMSPLITTLFQKILIINDLYPNLLYDLTSNTSSATKRDVYIASRPKREKNYRLKKIVKRKKKQDSYSHNLFNQQSSLIGILNSNNSDDKKNSHVKHESQYKKHLKKKTKHLAFAYYYPNQFIRVEAYTADNICLPMELNSIDQLNAEQQNLLIILAYCNILIDPWYQSIHSTADFDAKWHLPVQDKLKYPLQDAPAQRGIDLISNPSFDINNYDFRSFNQQFGYTFAESKSLPFVADEMISFTRNQRKHEIFLELDNRTESNQTQVQKIMNYIWYALKHQEKEISMLIAITDGSLKSRKVSNYTNLGRKVGNMTSLFLRTYLNTDQSKRVYLGALYRQAKNLHIYITGVSEAHLDIASILLGSNYLADQLVTVRQLSSRLAKHTRWNVTYTVSKKVSKLLQTPKLLFNTGNQSFKKILHPSVRNEYDTCSLGTLRFTDKISGKVTKQILIPAQEHELVAVINAYNLLNQRSTKLGQQAPTPLLVYPHRVRAATAIVLPQYTKQYVYNSSYTPIMPYLIQPLYGDNLPSHEQLRWLTIQYAKAIHNYFLIGAVNQAAIKKDISYGDARIDLLNNVFSGRPRPYNELRNLARKMKPLNFVNQLCLNEIPLGLYKFLMTERWPQGAYYVPRYIDLPYLAEHKFKKFFFSPKSEILQIYGLDKLDPSTRSQIKI</sequence>
<reference evidence="2 3" key="1">
    <citation type="submission" date="2012-07" db="EMBL/GenBank/DDBJ databases">
        <title>The Genome Sequence of Lactobacillus crispatus FB077-07.</title>
        <authorList>
            <consortium name="The Broad Institute Genome Sequencing Platform"/>
            <person name="Earl A."/>
            <person name="Ward D."/>
            <person name="Feldgarden M."/>
            <person name="Gevers D."/>
            <person name="Saerens B."/>
            <person name="Vaneechoutte M."/>
            <person name="Walker B."/>
            <person name="Young S.K."/>
            <person name="Zeng Q."/>
            <person name="Gargeya S."/>
            <person name="Fitzgerald M."/>
            <person name="Haas B."/>
            <person name="Abouelleil A."/>
            <person name="Alvarado L."/>
            <person name="Arachchi H.M."/>
            <person name="Berlin A.M."/>
            <person name="Chapman S.B."/>
            <person name="Goldberg J."/>
            <person name="Griggs A."/>
            <person name="Gujja S."/>
            <person name="Hansen M."/>
            <person name="Howarth C."/>
            <person name="Imamovic A."/>
            <person name="Larimer J."/>
            <person name="McCowen C."/>
            <person name="Montmayeur A."/>
            <person name="Murphy C."/>
            <person name="Neiman D."/>
            <person name="Pearson M."/>
            <person name="Priest M."/>
            <person name="Roberts A."/>
            <person name="Saif S."/>
            <person name="Shea T."/>
            <person name="Sisk P."/>
            <person name="Sykes S."/>
            <person name="Wortman J."/>
            <person name="Nusbaum C."/>
            <person name="Birren B."/>
        </authorList>
    </citation>
    <scope>NUCLEOTIDE SEQUENCE [LARGE SCALE GENOMIC DNA]</scope>
    <source>
        <strain evidence="2 3">FB077-07</strain>
    </source>
</reference>
<evidence type="ECO:0000313" key="3">
    <source>
        <dbReference type="Proteomes" id="UP000004722"/>
    </source>
</evidence>
<organism evidence="2 3">
    <name type="scientific">Lactobacillus crispatus FB077-07</name>
    <dbReference type="NCBI Taxonomy" id="883092"/>
    <lineage>
        <taxon>Bacteria</taxon>
        <taxon>Bacillati</taxon>
        <taxon>Bacillota</taxon>
        <taxon>Bacilli</taxon>
        <taxon>Lactobacillales</taxon>
        <taxon>Lactobacillaceae</taxon>
        <taxon>Lactobacillus</taxon>
    </lineage>
</organism>
<accession>K1MHW2</accession>
<proteinExistence type="predicted"/>
<dbReference type="EMBL" id="AGZG01000118">
    <property type="protein sequence ID" value="EKB62043.1"/>
    <property type="molecule type" value="Genomic_DNA"/>
</dbReference>
<keyword evidence="1" id="KW-0472">Membrane</keyword>
<keyword evidence="1" id="KW-1133">Transmembrane helix</keyword>
<protein>
    <submittedName>
        <fullName evidence="2">Uncharacterized protein</fullName>
    </submittedName>
</protein>
<name>K1MHW2_9LACO</name>
<dbReference type="AlphaFoldDB" id="K1MHW2"/>
<dbReference type="PATRIC" id="fig|883092.3.peg.2449"/>
<keyword evidence="1" id="KW-0812">Transmembrane</keyword>
<gene>
    <name evidence="2" type="ORF">HMPREF9249_02467</name>
</gene>
<feature type="transmembrane region" description="Helical" evidence="1">
    <location>
        <begin position="26"/>
        <end position="48"/>
    </location>
</feature>
<dbReference type="HOGENOM" id="CLU_296261_0_0_9"/>
<dbReference type="RefSeq" id="WP_005729965.1">
    <property type="nucleotide sequence ID" value="NZ_JH932275.1"/>
</dbReference>